<evidence type="ECO:0000313" key="1">
    <source>
        <dbReference type="EMBL" id="QQO10325.1"/>
    </source>
</evidence>
<dbReference type="EMBL" id="CP067089">
    <property type="protein sequence ID" value="QQO10325.1"/>
    <property type="molecule type" value="Genomic_DNA"/>
</dbReference>
<keyword evidence="2" id="KW-1185">Reference proteome</keyword>
<proteinExistence type="predicted"/>
<evidence type="ECO:0000313" key="2">
    <source>
        <dbReference type="Proteomes" id="UP000595917"/>
    </source>
</evidence>
<reference evidence="1" key="1">
    <citation type="submission" date="2021-01" db="EMBL/GenBank/DDBJ databases">
        <title>Description of Breznakiella homolactica.</title>
        <authorList>
            <person name="Song Y."/>
            <person name="Brune A."/>
        </authorList>
    </citation>
    <scope>NUCLEOTIDE SEQUENCE</scope>
    <source>
        <strain evidence="1">RmG30</strain>
    </source>
</reference>
<sequence>MQTKSLSPEKDCGPEELPFTIRLIMRDEPLLVSCGEAETQIIERLGFSPREFLELLEGSYPGGVSVPFLHEIMDDYENGIPAAVDLLEGRSYGERKKIEEKKHHA</sequence>
<accession>A0A7T8BBQ9</accession>
<dbReference type="AlphaFoldDB" id="A0A7T8BBQ9"/>
<protein>
    <submittedName>
        <fullName evidence="1">Uncharacterized protein</fullName>
    </submittedName>
</protein>
<dbReference type="KEGG" id="bhc:JFL75_05235"/>
<dbReference type="RefSeq" id="WP_215627629.1">
    <property type="nucleotide sequence ID" value="NZ_CP067089.2"/>
</dbReference>
<organism evidence="1 2">
    <name type="scientific">Breznakiella homolactica</name>
    <dbReference type="NCBI Taxonomy" id="2798577"/>
    <lineage>
        <taxon>Bacteria</taxon>
        <taxon>Pseudomonadati</taxon>
        <taxon>Spirochaetota</taxon>
        <taxon>Spirochaetia</taxon>
        <taxon>Spirochaetales</taxon>
        <taxon>Breznakiellaceae</taxon>
        <taxon>Breznakiella</taxon>
    </lineage>
</organism>
<gene>
    <name evidence="1" type="ORF">JFL75_05235</name>
</gene>
<dbReference type="Proteomes" id="UP000595917">
    <property type="component" value="Chromosome"/>
</dbReference>
<name>A0A7T8BBQ9_9SPIR</name>